<name>A0A119CZI5_SHEFR</name>
<gene>
    <name evidence="1" type="ORF">AWJ07_17935</name>
</gene>
<dbReference type="SUPFAM" id="SSF53850">
    <property type="entry name" value="Periplasmic binding protein-like II"/>
    <property type="match status" value="1"/>
</dbReference>
<sequence>MKSSLIWILTITILCVSYSLKAVDTSVQPKTIVTYNAAIHGIDPKQAYFVSLLELALKKSRDKYGDFQMNAAMIQMPQGRALKMVADNTIIDVVWTMTSIEREDQLQAIYVPLLKGLMGYRIGLIRKNDQAKFDNIHSIEDIKKTLIGQGADWPDVPILNSNGFTVTSGSDSRLIAMLLKGRFDYYPRSIHEPWRDLDRYPDVVLERRILLKYPAPIYFFVNKDNTSLAQRIEYGLRKAIDDGSFDDLFYNHPITQGMLSKSDLDNRTEFVLHNPFLSKKSAVLLNETQLWLTLKQQ</sequence>
<dbReference type="EMBL" id="LRDC01000024">
    <property type="protein sequence ID" value="KVX01417.1"/>
    <property type="molecule type" value="Genomic_DNA"/>
</dbReference>
<evidence type="ECO:0000313" key="2">
    <source>
        <dbReference type="Proteomes" id="UP000055702"/>
    </source>
</evidence>
<accession>A0A119CZI5</accession>
<dbReference type="AlphaFoldDB" id="A0A119CZI5"/>
<protein>
    <recommendedName>
        <fullName evidence="3">Solute-binding protein family 3/N-terminal domain-containing protein</fullName>
    </recommendedName>
</protein>
<reference evidence="1 2" key="1">
    <citation type="submission" date="2016-01" db="EMBL/GenBank/DDBJ databases">
        <title>Draft genome of the antarctic isolate Shewanella frigidimarina Ag06-30.</title>
        <authorList>
            <person name="Parmeciano Di Noto G."/>
            <person name="Vazquez S."/>
            <person name="Mac Cormack W."/>
            <person name="Iriarte A."/>
            <person name="Quiroga C."/>
        </authorList>
    </citation>
    <scope>NUCLEOTIDE SEQUENCE [LARGE SCALE GENOMIC DNA]</scope>
    <source>
        <strain evidence="1 2">Ag06-30</strain>
    </source>
</reference>
<dbReference type="RefSeq" id="WP_059746267.1">
    <property type="nucleotide sequence ID" value="NZ_LRDC01000024.1"/>
</dbReference>
<organism evidence="1">
    <name type="scientific">Shewanella frigidimarina</name>
    <dbReference type="NCBI Taxonomy" id="56812"/>
    <lineage>
        <taxon>Bacteria</taxon>
        <taxon>Pseudomonadati</taxon>
        <taxon>Pseudomonadota</taxon>
        <taxon>Gammaproteobacteria</taxon>
        <taxon>Alteromonadales</taxon>
        <taxon>Shewanellaceae</taxon>
        <taxon>Shewanella</taxon>
    </lineage>
</organism>
<dbReference type="Gene3D" id="3.40.190.10">
    <property type="entry name" value="Periplasmic binding protein-like II"/>
    <property type="match status" value="2"/>
</dbReference>
<comment type="caution">
    <text evidence="1">The sequence shown here is derived from an EMBL/GenBank/DDBJ whole genome shotgun (WGS) entry which is preliminary data.</text>
</comment>
<evidence type="ECO:0008006" key="3">
    <source>
        <dbReference type="Google" id="ProtNLM"/>
    </source>
</evidence>
<proteinExistence type="predicted"/>
<evidence type="ECO:0000313" key="1">
    <source>
        <dbReference type="EMBL" id="KVX01417.1"/>
    </source>
</evidence>
<dbReference type="Proteomes" id="UP000055702">
    <property type="component" value="Unassembled WGS sequence"/>
</dbReference>